<name>A0AAV6WY27_9LAMI</name>
<gene>
    <name evidence="2" type="ORF">BUALT_Bualt11G0014700</name>
</gene>
<feature type="region of interest" description="Disordered" evidence="1">
    <location>
        <begin position="227"/>
        <end position="250"/>
    </location>
</feature>
<evidence type="ECO:0000313" key="3">
    <source>
        <dbReference type="Proteomes" id="UP000826271"/>
    </source>
</evidence>
<comment type="caution">
    <text evidence="2">The sequence shown here is derived from an EMBL/GenBank/DDBJ whole genome shotgun (WGS) entry which is preliminary data.</text>
</comment>
<proteinExistence type="predicted"/>
<accession>A0AAV6WY27</accession>
<feature type="region of interest" description="Disordered" evidence="1">
    <location>
        <begin position="22"/>
        <end position="63"/>
    </location>
</feature>
<feature type="compositionally biased region" description="Basic and acidic residues" evidence="1">
    <location>
        <begin position="27"/>
        <end position="36"/>
    </location>
</feature>
<sequence>MPEENTSDGLYKSRSVLGDLTNRLRKREFSQREKNGTKSSNFQDKDTLKRVRVSPRPCTEASSLKGNVMSSISKIINETRNSNVDFGSDCTVSKSSSDVETDLDSGYCLKVTNVVVGNSKVLGGEKDIEILDLSRGNADFQSVNELDLEGEKAVNSTATEAFTRFKHTVSGNGVDESSRGKNDPNLIHLGKVNALEGASVEANDELGDSFRTLRETDRVCINDINKSDANEAKANPEGTQSDNDDLNDHNADNLLLSQSGSIDCTILLESQESRVFGVERSTEMTKGDDLCANMSGGTDSIKACSCSFCTKAAYIWLDLNYQDIKARVSAMKKSQKEASILAERSYRSKAMQKHDVESESSTKVPKLESDLMYQWRSLFQNMADIWEAEGNQLQTVSQRSLLRQKLHTLRKGNLSVSDYLTTISTTSQELAAIGDKIPDSDLLLFALNGLPPDYAPFITAIENSQPRPSFREFRARLLNHEQRLISYNAVTPPLSDTALAANTAAGRGRGSGYHRGNQNFVLVALTFLIWGHELGQHGMDLMEISPLSIRQWPHHITPTHKPISQTLTHDPITLNFIPSPPTITHGQITLKINPNVRFVTDRDTLLQNAILGTASPEIVNFTLNLTPITFTPPFML</sequence>
<evidence type="ECO:0000313" key="2">
    <source>
        <dbReference type="EMBL" id="KAG8373347.1"/>
    </source>
</evidence>
<protein>
    <submittedName>
        <fullName evidence="2">Uncharacterized protein</fullName>
    </submittedName>
</protein>
<organism evidence="2 3">
    <name type="scientific">Buddleja alternifolia</name>
    <dbReference type="NCBI Taxonomy" id="168488"/>
    <lineage>
        <taxon>Eukaryota</taxon>
        <taxon>Viridiplantae</taxon>
        <taxon>Streptophyta</taxon>
        <taxon>Embryophyta</taxon>
        <taxon>Tracheophyta</taxon>
        <taxon>Spermatophyta</taxon>
        <taxon>Magnoliopsida</taxon>
        <taxon>eudicotyledons</taxon>
        <taxon>Gunneridae</taxon>
        <taxon>Pentapetalae</taxon>
        <taxon>asterids</taxon>
        <taxon>lamiids</taxon>
        <taxon>Lamiales</taxon>
        <taxon>Scrophulariaceae</taxon>
        <taxon>Buddlejeae</taxon>
        <taxon>Buddleja</taxon>
    </lineage>
</organism>
<dbReference type="EMBL" id="WHWC01000011">
    <property type="protein sequence ID" value="KAG8373347.1"/>
    <property type="molecule type" value="Genomic_DNA"/>
</dbReference>
<dbReference type="AlphaFoldDB" id="A0AAV6WY27"/>
<evidence type="ECO:0000256" key="1">
    <source>
        <dbReference type="SAM" id="MobiDB-lite"/>
    </source>
</evidence>
<reference evidence="2" key="1">
    <citation type="submission" date="2019-10" db="EMBL/GenBank/DDBJ databases">
        <authorList>
            <person name="Zhang R."/>
            <person name="Pan Y."/>
            <person name="Wang J."/>
            <person name="Ma R."/>
            <person name="Yu S."/>
        </authorList>
    </citation>
    <scope>NUCLEOTIDE SEQUENCE</scope>
    <source>
        <strain evidence="2">LA-IB0</strain>
        <tissue evidence="2">Leaf</tissue>
    </source>
</reference>
<keyword evidence="3" id="KW-1185">Reference proteome</keyword>
<dbReference type="PANTHER" id="PTHR33924:SF1">
    <property type="entry name" value="DNA-DIRECTED RNA POLYMERASE SUBUNIT BETA"/>
    <property type="match status" value="1"/>
</dbReference>
<dbReference type="PANTHER" id="PTHR33924">
    <property type="entry name" value="CATION-TRANSPORTING ATPASE"/>
    <property type="match status" value="1"/>
</dbReference>
<dbReference type="Proteomes" id="UP000826271">
    <property type="component" value="Unassembled WGS sequence"/>
</dbReference>
<dbReference type="Pfam" id="PF14223">
    <property type="entry name" value="Retrotran_gag_2"/>
    <property type="match status" value="1"/>
</dbReference>